<name>A0A398DED3_9BACT</name>
<organism evidence="10 12">
    <name type="scientific">Candidatus Cryosericum odellii</name>
    <dbReference type="NCBI Taxonomy" id="2290917"/>
    <lineage>
        <taxon>Bacteria</taxon>
        <taxon>Pseudomonadati</taxon>
        <taxon>Caldisericota/Cryosericota group</taxon>
        <taxon>Candidatus Cryosericota</taxon>
        <taxon>Candidatus Cryosericia</taxon>
        <taxon>Candidatus Cryosericales</taxon>
        <taxon>Candidatus Cryosericaceae</taxon>
        <taxon>Candidatus Cryosericum</taxon>
    </lineage>
</organism>
<dbReference type="EMBL" id="QXIT01000085">
    <property type="protein sequence ID" value="RIE08053.1"/>
    <property type="molecule type" value="Genomic_DNA"/>
</dbReference>
<evidence type="ECO:0000313" key="10">
    <source>
        <dbReference type="EMBL" id="RIE13465.1"/>
    </source>
</evidence>
<keyword evidence="5 7" id="KW-1133">Transmembrane helix</keyword>
<dbReference type="RefSeq" id="WP_119119506.1">
    <property type="nucleotide sequence ID" value="NZ_QXIT01000085.1"/>
</dbReference>
<feature type="domain" description="ABC transmembrane type-1" evidence="8">
    <location>
        <begin position="96"/>
        <end position="314"/>
    </location>
</feature>
<accession>A0A398DED3</accession>
<keyword evidence="6 7" id="KW-0472">Membrane</keyword>
<evidence type="ECO:0000256" key="1">
    <source>
        <dbReference type="ARBA" id="ARBA00004651"/>
    </source>
</evidence>
<keyword evidence="3" id="KW-1003">Cell membrane</keyword>
<evidence type="ECO:0000256" key="5">
    <source>
        <dbReference type="ARBA" id="ARBA00022989"/>
    </source>
</evidence>
<evidence type="ECO:0000256" key="3">
    <source>
        <dbReference type="ARBA" id="ARBA00022475"/>
    </source>
</evidence>
<gene>
    <name evidence="10" type="ORF">SMC5_02790</name>
    <name evidence="9" type="ORF">SMC6_04880</name>
</gene>
<dbReference type="Pfam" id="PF00528">
    <property type="entry name" value="BPD_transp_1"/>
    <property type="match status" value="1"/>
</dbReference>
<dbReference type="SUPFAM" id="SSF161098">
    <property type="entry name" value="MetI-like"/>
    <property type="match status" value="1"/>
</dbReference>
<sequence length="328" mass="36480">MRDYIVRRVLGMIPLILIVMIVSFGIFSLVPNPFAALIENPRIKKADIQRLIKAWGFDLPWYLRFFKWFSGVIRGDWGPSLLYPGSTARDVISRALPVTVRLMGIEFLVSIAIALPIGIISAVKQYSVTDYVVTVISFLGMSMPTFWFGLLMMMLFSVVLKRPNGMPLLPAGGIITPGLEEAPFWAKLGDRAQYLVMPVIVLAFFSLGGYARYMRSSMLEVIRQDYIRTARAKGVPERSVIYKHALRNAMIPIVTLIALSIPGIVGGAAITETIFSIPGMGSLFIAANIKADYPTAMISLMLTSFLVIVFNLVADIVYAWVDPRIKYS</sequence>
<dbReference type="InterPro" id="IPR035906">
    <property type="entry name" value="MetI-like_sf"/>
</dbReference>
<dbReference type="PROSITE" id="PS50928">
    <property type="entry name" value="ABC_TM1"/>
    <property type="match status" value="1"/>
</dbReference>
<keyword evidence="4 7" id="KW-0812">Transmembrane</keyword>
<feature type="transmembrane region" description="Helical" evidence="7">
    <location>
        <begin position="297"/>
        <end position="321"/>
    </location>
</feature>
<feature type="transmembrane region" description="Helical" evidence="7">
    <location>
        <begin position="135"/>
        <end position="160"/>
    </location>
</feature>
<dbReference type="PANTHER" id="PTHR30465">
    <property type="entry name" value="INNER MEMBRANE ABC TRANSPORTER"/>
    <property type="match status" value="1"/>
</dbReference>
<evidence type="ECO:0000256" key="2">
    <source>
        <dbReference type="ARBA" id="ARBA00022448"/>
    </source>
</evidence>
<comment type="caution">
    <text evidence="10">The sequence shown here is derived from an EMBL/GenBank/DDBJ whole genome shotgun (WGS) entry which is preliminary data.</text>
</comment>
<dbReference type="PANTHER" id="PTHR30465:SF0">
    <property type="entry name" value="OLIGOPEPTIDE TRANSPORT SYSTEM PERMEASE PROTEIN APPB"/>
    <property type="match status" value="1"/>
</dbReference>
<keyword evidence="2 7" id="KW-0813">Transport</keyword>
<dbReference type="Proteomes" id="UP000266489">
    <property type="component" value="Unassembled WGS sequence"/>
</dbReference>
<evidence type="ECO:0000259" key="8">
    <source>
        <dbReference type="PROSITE" id="PS50928"/>
    </source>
</evidence>
<evidence type="ECO:0000256" key="7">
    <source>
        <dbReference type="RuleBase" id="RU363032"/>
    </source>
</evidence>
<dbReference type="OrthoDB" id="9778910at2"/>
<accession>A0A398CZS6</accession>
<dbReference type="InterPro" id="IPR045621">
    <property type="entry name" value="BPD_transp_1_N"/>
</dbReference>
<dbReference type="CDD" id="cd06261">
    <property type="entry name" value="TM_PBP2"/>
    <property type="match status" value="1"/>
</dbReference>
<dbReference type="Proteomes" id="UP000266260">
    <property type="component" value="Unassembled WGS sequence"/>
</dbReference>
<keyword evidence="11" id="KW-1185">Reference proteome</keyword>
<comment type="similarity">
    <text evidence="7">Belongs to the binding-protein-dependent transport system permease family.</text>
</comment>
<feature type="transmembrane region" description="Helical" evidence="7">
    <location>
        <begin position="253"/>
        <end position="277"/>
    </location>
</feature>
<protein>
    <submittedName>
        <fullName evidence="10">ABC transporter permease</fullName>
    </submittedName>
</protein>
<dbReference type="Gene3D" id="1.10.3720.10">
    <property type="entry name" value="MetI-like"/>
    <property type="match status" value="1"/>
</dbReference>
<dbReference type="AlphaFoldDB" id="A0A398DED3"/>
<dbReference type="GO" id="GO:0055085">
    <property type="term" value="P:transmembrane transport"/>
    <property type="evidence" value="ECO:0007669"/>
    <property type="project" value="InterPro"/>
</dbReference>
<dbReference type="Pfam" id="PF19300">
    <property type="entry name" value="BPD_transp_1_N"/>
    <property type="match status" value="1"/>
</dbReference>
<dbReference type="InterPro" id="IPR000515">
    <property type="entry name" value="MetI-like"/>
</dbReference>
<evidence type="ECO:0000256" key="6">
    <source>
        <dbReference type="ARBA" id="ARBA00023136"/>
    </source>
</evidence>
<proteinExistence type="inferred from homology"/>
<evidence type="ECO:0000313" key="11">
    <source>
        <dbReference type="Proteomes" id="UP000266260"/>
    </source>
</evidence>
<feature type="transmembrane region" description="Helical" evidence="7">
    <location>
        <begin position="12"/>
        <end position="30"/>
    </location>
</feature>
<reference evidence="11 12" key="1">
    <citation type="submission" date="2018-09" db="EMBL/GenBank/DDBJ databases">
        <title>Discovery and Ecogenomic Context for Candidatus Cryosericales, a Global Caldiserica Order Active in Thawing Permafrost.</title>
        <authorList>
            <person name="Martinez M.A."/>
            <person name="Woodcroft B.J."/>
            <person name="Ignacio Espinoza J.C."/>
            <person name="Zayed A."/>
            <person name="Singleton C.M."/>
            <person name="Boyd J."/>
            <person name="Li Y.-F."/>
            <person name="Purvine S."/>
            <person name="Maughan H."/>
            <person name="Hodgkins S.B."/>
            <person name="Anderson D."/>
            <person name="Sederholm M."/>
            <person name="Temperton B."/>
            <person name="Saleska S.R."/>
            <person name="Tyson G.W."/>
            <person name="Rich V.I."/>
        </authorList>
    </citation>
    <scope>NUCLEOTIDE SEQUENCE [LARGE SCALE GENOMIC DNA]</scope>
    <source>
        <strain evidence="10 12">SMC5</strain>
        <strain evidence="9 11">SMC6</strain>
    </source>
</reference>
<feature type="transmembrane region" description="Helical" evidence="7">
    <location>
        <begin position="102"/>
        <end position="123"/>
    </location>
</feature>
<evidence type="ECO:0000313" key="12">
    <source>
        <dbReference type="Proteomes" id="UP000266489"/>
    </source>
</evidence>
<dbReference type="EMBL" id="QXIU01000069">
    <property type="protein sequence ID" value="RIE13465.1"/>
    <property type="molecule type" value="Genomic_DNA"/>
</dbReference>
<feature type="transmembrane region" description="Helical" evidence="7">
    <location>
        <begin position="194"/>
        <end position="213"/>
    </location>
</feature>
<dbReference type="GO" id="GO:0005886">
    <property type="term" value="C:plasma membrane"/>
    <property type="evidence" value="ECO:0007669"/>
    <property type="project" value="UniProtKB-SubCell"/>
</dbReference>
<comment type="subcellular location">
    <subcellularLocation>
        <location evidence="1 7">Cell membrane</location>
        <topology evidence="1 7">Multi-pass membrane protein</topology>
    </subcellularLocation>
</comment>
<evidence type="ECO:0000256" key="4">
    <source>
        <dbReference type="ARBA" id="ARBA00022692"/>
    </source>
</evidence>
<evidence type="ECO:0000313" key="9">
    <source>
        <dbReference type="EMBL" id="RIE08053.1"/>
    </source>
</evidence>